<reference evidence="1" key="1">
    <citation type="submission" date="2023-04" db="EMBL/GenBank/DDBJ databases">
        <title>Draft Genome sequencing of Naganishia species isolated from polar environments using Oxford Nanopore Technology.</title>
        <authorList>
            <person name="Leo P."/>
            <person name="Venkateswaran K."/>
        </authorList>
    </citation>
    <scope>NUCLEOTIDE SEQUENCE</scope>
    <source>
        <strain evidence="1">MNA-CCFEE 5425</strain>
    </source>
</reference>
<comment type="caution">
    <text evidence="1">The sequence shown here is derived from an EMBL/GenBank/DDBJ whole genome shotgun (WGS) entry which is preliminary data.</text>
</comment>
<gene>
    <name evidence="1" type="ORF">QFC22_003899</name>
</gene>
<dbReference type="Proteomes" id="UP001243375">
    <property type="component" value="Unassembled WGS sequence"/>
</dbReference>
<sequence>MAHGQLVDAAYISAVVSALKAANLTAFADTAQAVAFYASTEGATQVGMTLFRRHRPHSDLHHFRQAFASLPKSVLEDTPLLLKIISSQAMIIDLVDNTETGNQSFAFRYQEKNETVYADAVPVSGSIPSFMIYQINTVLSLPRTLAEAATFFFPSLAELMKQTGLFEPLAATKGITVFAPNDAAISAAGALIGTLDSTQAQNVLFNHVINGTVVYSDVSDEADYASAAGERFKFTTNATGSFVTSGNSTAQIITADIPIANGVVHIIDRVLANVNANTAAAQSAASSDAAQATTTSLSTAAKGDAIRSLRVSVGVAASVVAVFAGIFAGGALM</sequence>
<keyword evidence="2" id="KW-1185">Reference proteome</keyword>
<name>A0ACC2X5Q5_9TREE</name>
<organism evidence="1 2">
    <name type="scientific">Naganishia vaughanmartiniae</name>
    <dbReference type="NCBI Taxonomy" id="1424756"/>
    <lineage>
        <taxon>Eukaryota</taxon>
        <taxon>Fungi</taxon>
        <taxon>Dikarya</taxon>
        <taxon>Basidiomycota</taxon>
        <taxon>Agaricomycotina</taxon>
        <taxon>Tremellomycetes</taxon>
        <taxon>Filobasidiales</taxon>
        <taxon>Filobasidiaceae</taxon>
        <taxon>Naganishia</taxon>
    </lineage>
</organism>
<evidence type="ECO:0000313" key="2">
    <source>
        <dbReference type="Proteomes" id="UP001243375"/>
    </source>
</evidence>
<protein>
    <submittedName>
        <fullName evidence="1">Uncharacterized protein</fullName>
    </submittedName>
</protein>
<evidence type="ECO:0000313" key="1">
    <source>
        <dbReference type="EMBL" id="KAJ9118679.1"/>
    </source>
</evidence>
<proteinExistence type="predicted"/>
<dbReference type="EMBL" id="JASBWU010000010">
    <property type="protein sequence ID" value="KAJ9118679.1"/>
    <property type="molecule type" value="Genomic_DNA"/>
</dbReference>
<accession>A0ACC2X5Q5</accession>